<protein>
    <submittedName>
        <fullName evidence="7">Putative transcriptional regulator binding to the gc-rich sequence</fullName>
    </submittedName>
</protein>
<reference evidence="7" key="1">
    <citation type="submission" date="2019-12" db="EMBL/GenBank/DDBJ databases">
        <title>An insight into the sialome of adult female Ixodes ricinus ticks feeding for 6 days.</title>
        <authorList>
            <person name="Perner J."/>
            <person name="Ribeiro J.M.C."/>
        </authorList>
    </citation>
    <scope>NUCLEOTIDE SEQUENCE</scope>
    <source>
        <strain evidence="7">Semi-engorged</strain>
        <tissue evidence="7">Salivary glands</tissue>
    </source>
</reference>
<evidence type="ECO:0000256" key="4">
    <source>
        <dbReference type="SAM" id="Coils"/>
    </source>
</evidence>
<feature type="coiled-coil region" evidence="4">
    <location>
        <begin position="369"/>
        <end position="396"/>
    </location>
</feature>
<feature type="region of interest" description="Disordered" evidence="5">
    <location>
        <begin position="209"/>
        <end position="250"/>
    </location>
</feature>
<dbReference type="InterPro" id="IPR012890">
    <property type="entry name" value="GCFC2-like"/>
</dbReference>
<evidence type="ECO:0000259" key="6">
    <source>
        <dbReference type="Pfam" id="PF07842"/>
    </source>
</evidence>
<evidence type="ECO:0000256" key="5">
    <source>
        <dbReference type="SAM" id="MobiDB-lite"/>
    </source>
</evidence>
<feature type="compositionally biased region" description="Basic and acidic residues" evidence="5">
    <location>
        <begin position="221"/>
        <end position="230"/>
    </location>
</feature>
<dbReference type="GO" id="GO:0003677">
    <property type="term" value="F:DNA binding"/>
    <property type="evidence" value="ECO:0007669"/>
    <property type="project" value="InterPro"/>
</dbReference>
<feature type="compositionally biased region" description="Acidic residues" evidence="5">
    <location>
        <begin position="231"/>
        <end position="240"/>
    </location>
</feature>
<name>A0A6B0VGC9_IXORI</name>
<organism evidence="7">
    <name type="scientific">Ixodes ricinus</name>
    <name type="common">Common tick</name>
    <name type="synonym">Acarus ricinus</name>
    <dbReference type="NCBI Taxonomy" id="34613"/>
    <lineage>
        <taxon>Eukaryota</taxon>
        <taxon>Metazoa</taxon>
        <taxon>Ecdysozoa</taxon>
        <taxon>Arthropoda</taxon>
        <taxon>Chelicerata</taxon>
        <taxon>Arachnida</taxon>
        <taxon>Acari</taxon>
        <taxon>Parasitiformes</taxon>
        <taxon>Ixodida</taxon>
        <taxon>Ixodoidea</taxon>
        <taxon>Ixodidae</taxon>
        <taxon>Ixodinae</taxon>
        <taxon>Ixodes</taxon>
    </lineage>
</organism>
<feature type="region of interest" description="Disordered" evidence="5">
    <location>
        <begin position="465"/>
        <end position="493"/>
    </location>
</feature>
<dbReference type="Pfam" id="PF07842">
    <property type="entry name" value="GCFC"/>
    <property type="match status" value="1"/>
</dbReference>
<proteinExistence type="inferred from homology"/>
<feature type="compositionally biased region" description="Basic and acidic residues" evidence="5">
    <location>
        <begin position="92"/>
        <end position="116"/>
    </location>
</feature>
<accession>A0A6B0VGC9</accession>
<evidence type="ECO:0000313" key="7">
    <source>
        <dbReference type="EMBL" id="MXV00716.1"/>
    </source>
</evidence>
<keyword evidence="4" id="KW-0175">Coiled coil</keyword>
<feature type="domain" description="GCF C-terminal" evidence="6">
    <location>
        <begin position="554"/>
        <end position="761"/>
    </location>
</feature>
<comment type="subcellular location">
    <subcellularLocation>
        <location evidence="1">Nucleus</location>
    </subcellularLocation>
</comment>
<sequence>MSLFRKPNRKFRQRLQHSDSEDEDEREELAVVSFVEKSPPRPEPVSANVSEAVDVDKAESKAPASLLSFGDDEDETEVFKVKKSSYSRRLAKQLERDRKKKLKEAVKAETKPEKEATPPPAAVPVEKTVESKSPRPFSDELEIKIKNTIKILNSEEMKDLDGSSGSDKDGDDNGEGIRFRRFKNVIQSGVIPDAATIYALKKQRQMAREMGDFVPLEPQEPEEKSRLTRNEDEDQSDEEEGRINFTVNTGALEKQRAREAMIQAQEENSNHENEHEDVAELERWEQEQMKKGVSTAPIVAVTDSSAAVPQPSIPNYFTNYPPPEADTDTIQTYQVPKDKGDLTTEMITKRVTDRLASVRELLALHERQKTTALLDLEASAEAIEQLQEEQPKLAARFHFFQEMRGYAADLIECIDAKMPVLLALEGRMMSLLCQRSERLVQRRHQDIKDQAEECTLAVKNLKGAPNLADVGPKGNNSRNWRAAEREGRRVRRRKAREAKKSCTTLAHQEGMSTDDEQPDTEVLAFNKEIEVILDDARHVFEDVTEDFSSVTALKLKCERWKLEFEESYEQAYIPLCLVKLLVPFVRLQLVTWNPVDKPESLESCPWYEALLFYGDSSENLDIEDPDLCLIPRIVERVVLPKMAALAEKVWDPMSSNQTLNLVRTAKKLVEDYPMVGGHSRHMQNFLAKVAARIQRAIDEDVYIPLYPKEVLENRAGVAAAFFHRQFWSCLKLMKNVLSWQGLLAEDPLKELSLCSLLNRYLVFALQSCIGQRDTVEKCKTVVLTLPTSWIRGPGTPLPQLDLLLRFLKLYQQHLYKLSSTVGDLSELHGNARENLEEVNKLVASLTTSSEQTKSKGKK</sequence>
<dbReference type="GO" id="GO:0000398">
    <property type="term" value="P:mRNA splicing, via spliceosome"/>
    <property type="evidence" value="ECO:0007669"/>
    <property type="project" value="InterPro"/>
</dbReference>
<keyword evidence="3" id="KW-0539">Nucleus</keyword>
<feature type="compositionally biased region" description="Basic residues" evidence="5">
    <location>
        <begin position="1"/>
        <end position="15"/>
    </location>
</feature>
<dbReference type="EMBL" id="GIFC01018632">
    <property type="protein sequence ID" value="MXV00716.1"/>
    <property type="molecule type" value="Transcribed_RNA"/>
</dbReference>
<evidence type="ECO:0000256" key="2">
    <source>
        <dbReference type="ARBA" id="ARBA00010801"/>
    </source>
</evidence>
<comment type="similarity">
    <text evidence="2">Belongs to the GCF family.</text>
</comment>
<evidence type="ECO:0000256" key="3">
    <source>
        <dbReference type="ARBA" id="ARBA00023242"/>
    </source>
</evidence>
<dbReference type="AlphaFoldDB" id="A0A6B0VGC9"/>
<evidence type="ECO:0000256" key="1">
    <source>
        <dbReference type="ARBA" id="ARBA00004123"/>
    </source>
</evidence>
<dbReference type="InterPro" id="IPR022783">
    <property type="entry name" value="GCFC_dom"/>
</dbReference>
<feature type="region of interest" description="Disordered" evidence="5">
    <location>
        <begin position="1"/>
        <end position="57"/>
    </location>
</feature>
<feature type="region of interest" description="Disordered" evidence="5">
    <location>
        <begin position="86"/>
        <end position="136"/>
    </location>
</feature>
<feature type="region of interest" description="Disordered" evidence="5">
    <location>
        <begin position="152"/>
        <end position="176"/>
    </location>
</feature>
<dbReference type="PANTHER" id="PTHR12214">
    <property type="entry name" value="GC-RICH SEQUENCE DNA-BINDING FACTOR"/>
    <property type="match status" value="1"/>
</dbReference>
<dbReference type="PANTHER" id="PTHR12214:SF0">
    <property type="entry name" value="LD29489P"/>
    <property type="match status" value="1"/>
</dbReference>
<feature type="coiled-coil region" evidence="4">
    <location>
        <begin position="254"/>
        <end position="281"/>
    </location>
</feature>
<feature type="compositionally biased region" description="Basic and acidic residues" evidence="5">
    <location>
        <begin position="127"/>
        <end position="136"/>
    </location>
</feature>
<dbReference type="GO" id="GO:0005634">
    <property type="term" value="C:nucleus"/>
    <property type="evidence" value="ECO:0007669"/>
    <property type="project" value="UniProtKB-SubCell"/>
</dbReference>